<keyword evidence="2" id="KW-1185">Reference proteome</keyword>
<name>A0ABQ5KCI0_9EUKA</name>
<gene>
    <name evidence="1" type="ORF">ADUPG1_001448</name>
</gene>
<evidence type="ECO:0000313" key="1">
    <source>
        <dbReference type="EMBL" id="GKT30252.1"/>
    </source>
</evidence>
<proteinExistence type="predicted"/>
<organism evidence="1 2">
    <name type="scientific">Aduncisulcus paluster</name>
    <dbReference type="NCBI Taxonomy" id="2918883"/>
    <lineage>
        <taxon>Eukaryota</taxon>
        <taxon>Metamonada</taxon>
        <taxon>Carpediemonas-like organisms</taxon>
        <taxon>Aduncisulcus</taxon>
    </lineage>
</organism>
<protein>
    <submittedName>
        <fullName evidence="1">Membrane integrity-associated transporter subunit PqiC</fullName>
    </submittedName>
</protein>
<reference evidence="1" key="1">
    <citation type="submission" date="2022-03" db="EMBL/GenBank/DDBJ databases">
        <title>Draft genome sequence of Aduncisulcus paluster, a free-living microaerophilic Fornicata.</title>
        <authorList>
            <person name="Yuyama I."/>
            <person name="Kume K."/>
            <person name="Tamura T."/>
            <person name="Inagaki Y."/>
            <person name="Hashimoto T."/>
        </authorList>
    </citation>
    <scope>NUCLEOTIDE SEQUENCE</scope>
    <source>
        <strain evidence="1">NY0171</strain>
    </source>
</reference>
<sequence>VAKGQVMKPDYRWSWEGTPAEIFDLVAGPALNCMNSYEVISPYRPGIEKDIVLSGVITSGKNLLARKLVEAEAPVKSMRGESIAQAAQEAVDGIMKNTIVWIDGLGGEMLSRKAGR</sequence>
<evidence type="ECO:0000313" key="2">
    <source>
        <dbReference type="Proteomes" id="UP001057375"/>
    </source>
</evidence>
<accession>A0ABQ5KCI0</accession>
<dbReference type="Proteomes" id="UP001057375">
    <property type="component" value="Unassembled WGS sequence"/>
</dbReference>
<feature type="non-terminal residue" evidence="1">
    <location>
        <position position="1"/>
    </location>
</feature>
<dbReference type="EMBL" id="BQXS01001197">
    <property type="protein sequence ID" value="GKT30252.1"/>
    <property type="molecule type" value="Genomic_DNA"/>
</dbReference>
<comment type="caution">
    <text evidence="1">The sequence shown here is derived from an EMBL/GenBank/DDBJ whole genome shotgun (WGS) entry which is preliminary data.</text>
</comment>